<dbReference type="RefSeq" id="WP_243066145.1">
    <property type="nucleotide sequence ID" value="NZ_JAIVFK010000002.1"/>
</dbReference>
<keyword evidence="1" id="KW-0472">Membrane</keyword>
<evidence type="ECO:0008006" key="4">
    <source>
        <dbReference type="Google" id="ProtNLM"/>
    </source>
</evidence>
<dbReference type="Proteomes" id="UP001139104">
    <property type="component" value="Unassembled WGS sequence"/>
</dbReference>
<name>A0ABS9Z374_9HYPH</name>
<organism evidence="2 3">
    <name type="scientific">Candidatus Rhodoblastus alkanivorans</name>
    <dbReference type="NCBI Taxonomy" id="2954117"/>
    <lineage>
        <taxon>Bacteria</taxon>
        <taxon>Pseudomonadati</taxon>
        <taxon>Pseudomonadota</taxon>
        <taxon>Alphaproteobacteria</taxon>
        <taxon>Hyphomicrobiales</taxon>
        <taxon>Rhodoblastaceae</taxon>
        <taxon>Rhodoblastus</taxon>
    </lineage>
</organism>
<reference evidence="2" key="1">
    <citation type="journal article" date="2022" name="ISME J.">
        <title>Identification of active gaseous-alkane degraders at natural gas seeps.</title>
        <authorList>
            <person name="Farhan Ul Haque M."/>
            <person name="Hernandez M."/>
            <person name="Crombie A.T."/>
            <person name="Murrell J.C."/>
        </authorList>
    </citation>
    <scope>NUCLEOTIDE SEQUENCE</scope>
    <source>
        <strain evidence="2">PC2</strain>
    </source>
</reference>
<feature type="transmembrane region" description="Helical" evidence="1">
    <location>
        <begin position="27"/>
        <end position="48"/>
    </location>
</feature>
<keyword evidence="3" id="KW-1185">Reference proteome</keyword>
<evidence type="ECO:0000313" key="3">
    <source>
        <dbReference type="Proteomes" id="UP001139104"/>
    </source>
</evidence>
<proteinExistence type="predicted"/>
<dbReference type="EMBL" id="JAIVFP010000001">
    <property type="protein sequence ID" value="MCI4682114.1"/>
    <property type="molecule type" value="Genomic_DNA"/>
</dbReference>
<keyword evidence="1" id="KW-0812">Transmembrane</keyword>
<evidence type="ECO:0000313" key="2">
    <source>
        <dbReference type="EMBL" id="MCI4682114.1"/>
    </source>
</evidence>
<accession>A0ABS9Z374</accession>
<feature type="transmembrane region" description="Helical" evidence="1">
    <location>
        <begin position="55"/>
        <end position="75"/>
    </location>
</feature>
<comment type="caution">
    <text evidence="2">The sequence shown here is derived from an EMBL/GenBank/DDBJ whole genome shotgun (WGS) entry which is preliminary data.</text>
</comment>
<keyword evidence="1" id="KW-1133">Transmembrane helix</keyword>
<sequence>MSSDAFIADASVVEVPSVEHADNTEAAALKGFMIIAALIVAAAVVLGLTFGLAGVGALAIASAGAMLVLLVVLTAGGN</sequence>
<gene>
    <name evidence="2" type="ORF">K2U94_04935</name>
</gene>
<protein>
    <recommendedName>
        <fullName evidence="4">Aa3-type cytochrome c oxidase subunit IV</fullName>
    </recommendedName>
</protein>
<evidence type="ECO:0000256" key="1">
    <source>
        <dbReference type="SAM" id="Phobius"/>
    </source>
</evidence>